<comment type="caution">
    <text evidence="11">The sequence shown here is derived from an EMBL/GenBank/DDBJ whole genome shotgun (WGS) entry which is preliminary data.</text>
</comment>
<evidence type="ECO:0000259" key="10">
    <source>
        <dbReference type="PROSITE" id="PS52015"/>
    </source>
</evidence>
<evidence type="ECO:0000256" key="1">
    <source>
        <dbReference type="ARBA" id="ARBA00004383"/>
    </source>
</evidence>
<dbReference type="InterPro" id="IPR051045">
    <property type="entry name" value="TonB-dependent_transducer"/>
</dbReference>
<dbReference type="InterPro" id="IPR037682">
    <property type="entry name" value="TonB_C"/>
</dbReference>
<dbReference type="Pfam" id="PF03544">
    <property type="entry name" value="TonB_C"/>
    <property type="match status" value="1"/>
</dbReference>
<keyword evidence="7" id="KW-0653">Protein transport</keyword>
<proteinExistence type="inferred from homology"/>
<keyword evidence="6" id="KW-0812">Transmembrane</keyword>
<dbReference type="EMBL" id="MLJW01000010">
    <property type="protein sequence ID" value="OIR15029.1"/>
    <property type="molecule type" value="Genomic_DNA"/>
</dbReference>
<gene>
    <name evidence="11" type="ORF">GALL_41470</name>
</gene>
<dbReference type="PROSITE" id="PS52015">
    <property type="entry name" value="TONB_CTD"/>
    <property type="match status" value="1"/>
</dbReference>
<name>A0A1J5TFB0_9ZZZZ</name>
<dbReference type="InterPro" id="IPR006260">
    <property type="entry name" value="TonB/TolA_C"/>
</dbReference>
<keyword evidence="8" id="KW-1133">Transmembrane helix</keyword>
<dbReference type="GO" id="GO:0055085">
    <property type="term" value="P:transmembrane transport"/>
    <property type="evidence" value="ECO:0007669"/>
    <property type="project" value="InterPro"/>
</dbReference>
<evidence type="ECO:0000256" key="3">
    <source>
        <dbReference type="ARBA" id="ARBA00022448"/>
    </source>
</evidence>
<protein>
    <submittedName>
        <fullName evidence="11">Gram-negative bacterial tonB protein</fullName>
    </submittedName>
</protein>
<dbReference type="GO" id="GO:0005886">
    <property type="term" value="C:plasma membrane"/>
    <property type="evidence" value="ECO:0007669"/>
    <property type="project" value="UniProtKB-SubCell"/>
</dbReference>
<organism evidence="11">
    <name type="scientific">mine drainage metagenome</name>
    <dbReference type="NCBI Taxonomy" id="410659"/>
    <lineage>
        <taxon>unclassified sequences</taxon>
        <taxon>metagenomes</taxon>
        <taxon>ecological metagenomes</taxon>
    </lineage>
</organism>
<evidence type="ECO:0000256" key="2">
    <source>
        <dbReference type="ARBA" id="ARBA00006555"/>
    </source>
</evidence>
<feature type="domain" description="TonB C-terminal" evidence="10">
    <location>
        <begin position="32"/>
        <end position="122"/>
    </location>
</feature>
<evidence type="ECO:0000256" key="4">
    <source>
        <dbReference type="ARBA" id="ARBA00022475"/>
    </source>
</evidence>
<dbReference type="NCBIfam" id="TIGR01352">
    <property type="entry name" value="tonB_Cterm"/>
    <property type="match status" value="1"/>
</dbReference>
<evidence type="ECO:0000256" key="9">
    <source>
        <dbReference type="ARBA" id="ARBA00023136"/>
    </source>
</evidence>
<comment type="subcellular location">
    <subcellularLocation>
        <location evidence="1">Cell inner membrane</location>
        <topology evidence="1">Single-pass membrane protein</topology>
        <orientation evidence="1">Periplasmic side</orientation>
    </subcellularLocation>
</comment>
<dbReference type="PANTHER" id="PTHR33446">
    <property type="entry name" value="PROTEIN TONB-RELATED"/>
    <property type="match status" value="1"/>
</dbReference>
<comment type="similarity">
    <text evidence="2">Belongs to the TonB family.</text>
</comment>
<reference evidence="11" key="1">
    <citation type="submission" date="2016-10" db="EMBL/GenBank/DDBJ databases">
        <title>Sequence of Gallionella enrichment culture.</title>
        <authorList>
            <person name="Poehlein A."/>
            <person name="Muehling M."/>
            <person name="Daniel R."/>
        </authorList>
    </citation>
    <scope>NUCLEOTIDE SEQUENCE</scope>
</reference>
<evidence type="ECO:0000313" key="11">
    <source>
        <dbReference type="EMBL" id="OIR15029.1"/>
    </source>
</evidence>
<dbReference type="SUPFAM" id="SSF74653">
    <property type="entry name" value="TolA/TonB C-terminal domain"/>
    <property type="match status" value="1"/>
</dbReference>
<keyword evidence="9" id="KW-0472">Membrane</keyword>
<evidence type="ECO:0000256" key="8">
    <source>
        <dbReference type="ARBA" id="ARBA00022989"/>
    </source>
</evidence>
<dbReference type="GO" id="GO:0015031">
    <property type="term" value="P:protein transport"/>
    <property type="evidence" value="ECO:0007669"/>
    <property type="project" value="UniProtKB-KW"/>
</dbReference>
<evidence type="ECO:0000256" key="6">
    <source>
        <dbReference type="ARBA" id="ARBA00022692"/>
    </source>
</evidence>
<accession>A0A1J5TFB0</accession>
<keyword evidence="4" id="KW-1003">Cell membrane</keyword>
<evidence type="ECO:0000256" key="5">
    <source>
        <dbReference type="ARBA" id="ARBA00022519"/>
    </source>
</evidence>
<keyword evidence="3" id="KW-0813">Transport</keyword>
<keyword evidence="5" id="KW-0997">Cell inner membrane</keyword>
<sequence length="122" mass="12995">MNQKSTLLKQTSLLFAGLLLLAGIPLRAQSSADLVAKPDVRPVPLRTVAPVAPQGQTGLVAVSFIVDEHGRVVDATVAKSTNATLEKPALAAIEAWTFRPAMKDGKPVRVKVTVPVRFEENS</sequence>
<dbReference type="Gene3D" id="3.30.1150.10">
    <property type="match status" value="1"/>
</dbReference>
<dbReference type="AlphaFoldDB" id="A0A1J5TFB0"/>
<evidence type="ECO:0000256" key="7">
    <source>
        <dbReference type="ARBA" id="ARBA00022927"/>
    </source>
</evidence>